<dbReference type="OrthoDB" id="282886at2"/>
<dbReference type="AlphaFoldDB" id="A0A3D9QWZ4"/>
<dbReference type="Pfam" id="PF10694">
    <property type="entry name" value="DUF2500"/>
    <property type="match status" value="1"/>
</dbReference>
<keyword evidence="1" id="KW-0812">Transmembrane</keyword>
<feature type="transmembrane region" description="Helical" evidence="1">
    <location>
        <begin position="20"/>
        <end position="41"/>
    </location>
</feature>
<comment type="caution">
    <text evidence="2">The sequence shown here is derived from an EMBL/GenBank/DDBJ whole genome shotgun (WGS) entry which is preliminary data.</text>
</comment>
<dbReference type="InterPro" id="IPR019635">
    <property type="entry name" value="DUF2500"/>
</dbReference>
<protein>
    <submittedName>
        <fullName evidence="2">Uncharacterized protein DUF2500</fullName>
    </submittedName>
</protein>
<accession>A0A3D9QWZ4</accession>
<keyword evidence="3" id="KW-1185">Reference proteome</keyword>
<reference evidence="2 3" key="1">
    <citation type="submission" date="2018-08" db="EMBL/GenBank/DDBJ databases">
        <title>Genomic Encyclopedia of Type Strains, Phase III (KMG-III): the genomes of soil and plant-associated and newly described type strains.</title>
        <authorList>
            <person name="Whitman W."/>
        </authorList>
    </citation>
    <scope>NUCLEOTIDE SEQUENCE [LARGE SCALE GENOMIC DNA]</scope>
    <source>
        <strain evidence="2 3">CGMCC 1.10966</strain>
    </source>
</reference>
<evidence type="ECO:0000313" key="3">
    <source>
        <dbReference type="Proteomes" id="UP000256304"/>
    </source>
</evidence>
<sequence length="126" mass="14186">MSGFPDDPGFFGIIKEMPLFFKLFGGTIFLVVVGSFLYVIIRGLWTWTSNNASEVLTCTAGVVDKRTEVWGGTGNSRSRTSYYVTFELVDGSRIELPVRGDRFGYLVVGDQGELTYQGTRFKDFRR</sequence>
<dbReference type="Proteomes" id="UP000256304">
    <property type="component" value="Unassembled WGS sequence"/>
</dbReference>
<keyword evidence="1" id="KW-1133">Transmembrane helix</keyword>
<organism evidence="2 3">
    <name type="scientific">Paenibacillus taihuensis</name>
    <dbReference type="NCBI Taxonomy" id="1156355"/>
    <lineage>
        <taxon>Bacteria</taxon>
        <taxon>Bacillati</taxon>
        <taxon>Bacillota</taxon>
        <taxon>Bacilli</taxon>
        <taxon>Bacillales</taxon>
        <taxon>Paenibacillaceae</taxon>
        <taxon>Paenibacillus</taxon>
    </lineage>
</organism>
<evidence type="ECO:0000313" key="2">
    <source>
        <dbReference type="EMBL" id="REE68740.1"/>
    </source>
</evidence>
<dbReference type="EMBL" id="QTTN01000036">
    <property type="protein sequence ID" value="REE68740.1"/>
    <property type="molecule type" value="Genomic_DNA"/>
</dbReference>
<dbReference type="Gene3D" id="2.40.50.660">
    <property type="match status" value="1"/>
</dbReference>
<dbReference type="RefSeq" id="WP_116191502.1">
    <property type="nucleotide sequence ID" value="NZ_QTTN01000036.1"/>
</dbReference>
<proteinExistence type="predicted"/>
<gene>
    <name evidence="2" type="ORF">A8990_1365</name>
</gene>
<name>A0A3D9QWZ4_9BACL</name>
<keyword evidence="1" id="KW-0472">Membrane</keyword>
<evidence type="ECO:0000256" key="1">
    <source>
        <dbReference type="SAM" id="Phobius"/>
    </source>
</evidence>